<keyword evidence="2" id="KW-1185">Reference proteome</keyword>
<dbReference type="OrthoDB" id="274726at2759"/>
<evidence type="ECO:0000313" key="1">
    <source>
        <dbReference type="EMBL" id="KAG9393142.1"/>
    </source>
</evidence>
<dbReference type="PANTHER" id="PTHR20978">
    <property type="entry name" value="SPLICING FACTOR 3B SUBUNIT 5"/>
    <property type="match status" value="1"/>
</dbReference>
<protein>
    <submittedName>
        <fullName evidence="1">Splicing factor 3b subunit 5</fullName>
    </submittedName>
</protein>
<dbReference type="PANTHER" id="PTHR20978:SF0">
    <property type="entry name" value="SPLICING FACTOR 3B SUBUNIT 5"/>
    <property type="match status" value="1"/>
</dbReference>
<dbReference type="GO" id="GO:0000398">
    <property type="term" value="P:mRNA splicing, via spliceosome"/>
    <property type="evidence" value="ECO:0007669"/>
    <property type="project" value="TreeGrafter"/>
</dbReference>
<dbReference type="InterPro" id="IPR009846">
    <property type="entry name" value="SF3b5/RDS3-10"/>
</dbReference>
<dbReference type="GO" id="GO:0071011">
    <property type="term" value="C:precatalytic spliceosome"/>
    <property type="evidence" value="ECO:0007669"/>
    <property type="project" value="TreeGrafter"/>
</dbReference>
<gene>
    <name evidence="1" type="ORF">J8273_3271</name>
</gene>
<proteinExistence type="predicted"/>
<comment type="caution">
    <text evidence="1">The sequence shown here is derived from an EMBL/GenBank/DDBJ whole genome shotgun (WGS) entry which is preliminary data.</text>
</comment>
<name>A0A8J6E3G5_9EUKA</name>
<dbReference type="Pfam" id="PF07189">
    <property type="entry name" value="SF3b10"/>
    <property type="match status" value="1"/>
</dbReference>
<evidence type="ECO:0000313" key="2">
    <source>
        <dbReference type="Proteomes" id="UP000717585"/>
    </source>
</evidence>
<reference evidence="1" key="1">
    <citation type="submission" date="2021-05" db="EMBL/GenBank/DDBJ databases">
        <title>A free-living protist that lacks canonical eukaryotic 1 DNA replication and segregation systems.</title>
        <authorList>
            <person name="Salas-Leiva D.E."/>
            <person name="Tromer E.C."/>
            <person name="Curtis B.A."/>
            <person name="Jerlstrom-Hultqvist J."/>
            <person name="Kolisko M."/>
            <person name="Yi Z."/>
            <person name="Salas-Leiva J.S."/>
            <person name="Gallot-Lavallee L."/>
            <person name="Kops G.J.P.L."/>
            <person name="Archibald J.M."/>
            <person name="Simpson A.G.B."/>
            <person name="Roger A.J."/>
        </authorList>
    </citation>
    <scope>NUCLEOTIDE SEQUENCE</scope>
    <source>
        <strain evidence="1">BICM</strain>
    </source>
</reference>
<sequence length="100" mass="11291">MGYQDIFNTKNAADVKTSYFSQLAPLAARTPGTGNADTTKHEWLTNQHRDSITSYIGHDHILAYSALVEGKSQARMRYEFMEHMIEPCGPPPEEQEDEAM</sequence>
<dbReference type="AlphaFoldDB" id="A0A8J6E3G5"/>
<accession>A0A8J6E3G5</accession>
<dbReference type="Proteomes" id="UP000717585">
    <property type="component" value="Unassembled WGS sequence"/>
</dbReference>
<dbReference type="GO" id="GO:0005686">
    <property type="term" value="C:U2 snRNP"/>
    <property type="evidence" value="ECO:0007669"/>
    <property type="project" value="TreeGrafter"/>
</dbReference>
<organism evidence="1 2">
    <name type="scientific">Carpediemonas membranifera</name>
    <dbReference type="NCBI Taxonomy" id="201153"/>
    <lineage>
        <taxon>Eukaryota</taxon>
        <taxon>Metamonada</taxon>
        <taxon>Carpediemonas-like organisms</taxon>
        <taxon>Carpediemonas</taxon>
    </lineage>
</organism>
<dbReference type="EMBL" id="JAHDYR010000025">
    <property type="protein sequence ID" value="KAG9393142.1"/>
    <property type="molecule type" value="Genomic_DNA"/>
</dbReference>